<dbReference type="RefSeq" id="WP_148931587.1">
    <property type="nucleotide sequence ID" value="NZ_VNHS01000009.1"/>
</dbReference>
<proteinExistence type="predicted"/>
<organism evidence="2 3">
    <name type="scientific">Paenibacillus methanolicus</name>
    <dbReference type="NCBI Taxonomy" id="582686"/>
    <lineage>
        <taxon>Bacteria</taxon>
        <taxon>Bacillati</taxon>
        <taxon>Bacillota</taxon>
        <taxon>Bacilli</taxon>
        <taxon>Bacillales</taxon>
        <taxon>Paenibacillaceae</taxon>
        <taxon>Paenibacillus</taxon>
    </lineage>
</organism>
<gene>
    <name evidence="2" type="ORF">BCM02_109261</name>
</gene>
<dbReference type="OrthoDB" id="9804799at2"/>
<sequence length="276" mass="30847">MARSSKARRLLAVPLLIVLTACTANQAEPVERNNPAATSTTVTETANLGTEPPTQHDEDNASNLEFDRQLQPFLQAVRAQDGKKLTDILVDMNPDYYRDYLKIDSTFMNQFLKMLSAEIDPGAIQAELHEPGERQATYRITGTKNGGDPVEIEDRLYVSLSQGAEQPSLDWSYIRYLPYAEDLATEYIRLIQAGNADQLARFSVVDDIALTTANAKKLISIYAIYFDNLKQAELIYMGGFQFEVRDGSDNRHTFRIVYGDGLMGIEDSFAPAMTTL</sequence>
<keyword evidence="1" id="KW-0732">Signal</keyword>
<keyword evidence="3" id="KW-1185">Reference proteome</keyword>
<dbReference type="PROSITE" id="PS51257">
    <property type="entry name" value="PROKAR_LIPOPROTEIN"/>
    <property type="match status" value="1"/>
</dbReference>
<protein>
    <recommendedName>
        <fullName evidence="4">Lipoprotein</fullName>
    </recommendedName>
</protein>
<evidence type="ECO:0000256" key="1">
    <source>
        <dbReference type="SAM" id="SignalP"/>
    </source>
</evidence>
<dbReference type="Proteomes" id="UP000323257">
    <property type="component" value="Unassembled WGS sequence"/>
</dbReference>
<name>A0A5S5C0J1_9BACL</name>
<evidence type="ECO:0008006" key="4">
    <source>
        <dbReference type="Google" id="ProtNLM"/>
    </source>
</evidence>
<feature type="chain" id="PRO_5024427998" description="Lipoprotein" evidence="1">
    <location>
        <begin position="27"/>
        <end position="276"/>
    </location>
</feature>
<dbReference type="AlphaFoldDB" id="A0A5S5C0J1"/>
<comment type="caution">
    <text evidence="2">The sequence shown here is derived from an EMBL/GenBank/DDBJ whole genome shotgun (WGS) entry which is preliminary data.</text>
</comment>
<evidence type="ECO:0000313" key="3">
    <source>
        <dbReference type="Proteomes" id="UP000323257"/>
    </source>
</evidence>
<accession>A0A5S5C0J1</accession>
<evidence type="ECO:0000313" key="2">
    <source>
        <dbReference type="EMBL" id="TYP71982.1"/>
    </source>
</evidence>
<dbReference type="EMBL" id="VNHS01000009">
    <property type="protein sequence ID" value="TYP71982.1"/>
    <property type="molecule type" value="Genomic_DNA"/>
</dbReference>
<feature type="signal peptide" evidence="1">
    <location>
        <begin position="1"/>
        <end position="26"/>
    </location>
</feature>
<reference evidence="2 3" key="1">
    <citation type="submission" date="2019-07" db="EMBL/GenBank/DDBJ databases">
        <title>Genomic Encyclopedia of Type Strains, Phase III (KMG-III): the genomes of soil and plant-associated and newly described type strains.</title>
        <authorList>
            <person name="Whitman W."/>
        </authorList>
    </citation>
    <scope>NUCLEOTIDE SEQUENCE [LARGE SCALE GENOMIC DNA]</scope>
    <source>
        <strain evidence="2 3">BL24</strain>
    </source>
</reference>